<evidence type="ECO:0000256" key="1">
    <source>
        <dbReference type="ARBA" id="ARBA00004245"/>
    </source>
</evidence>
<dbReference type="EMBL" id="NEVH01003007">
    <property type="protein sequence ID" value="PNF40861.1"/>
    <property type="molecule type" value="Genomic_DNA"/>
</dbReference>
<feature type="compositionally biased region" description="Basic residues" evidence="7">
    <location>
        <begin position="422"/>
        <end position="445"/>
    </location>
</feature>
<accession>A0A2J7RJ56</accession>
<dbReference type="PANTHER" id="PTHR14871">
    <property type="entry name" value="DYNEIN REGULATORY COMPLEX PROTEIN 9"/>
    <property type="match status" value="1"/>
</dbReference>
<proteinExistence type="predicted"/>
<dbReference type="GO" id="GO:0005856">
    <property type="term" value="C:cytoskeleton"/>
    <property type="evidence" value="ECO:0007669"/>
    <property type="project" value="UniProtKB-SubCell"/>
</dbReference>
<dbReference type="CDD" id="cd23766">
    <property type="entry name" value="IQCG"/>
    <property type="match status" value="1"/>
</dbReference>
<reference evidence="8 9" key="1">
    <citation type="submission" date="2017-12" db="EMBL/GenBank/DDBJ databases">
        <title>Hemimetabolous genomes reveal molecular basis of termite eusociality.</title>
        <authorList>
            <person name="Harrison M.C."/>
            <person name="Jongepier E."/>
            <person name="Robertson H.M."/>
            <person name="Arning N."/>
            <person name="Bitard-Feildel T."/>
            <person name="Chao H."/>
            <person name="Childers C.P."/>
            <person name="Dinh H."/>
            <person name="Doddapaneni H."/>
            <person name="Dugan S."/>
            <person name="Gowin J."/>
            <person name="Greiner C."/>
            <person name="Han Y."/>
            <person name="Hu H."/>
            <person name="Hughes D.S.T."/>
            <person name="Huylmans A.-K."/>
            <person name="Kemena C."/>
            <person name="Kremer L.P.M."/>
            <person name="Lee S.L."/>
            <person name="Lopez-Ezquerra A."/>
            <person name="Mallet L."/>
            <person name="Monroy-Kuhn J.M."/>
            <person name="Moser A."/>
            <person name="Murali S.C."/>
            <person name="Muzny D.M."/>
            <person name="Otani S."/>
            <person name="Piulachs M.-D."/>
            <person name="Poelchau M."/>
            <person name="Qu J."/>
            <person name="Schaub F."/>
            <person name="Wada-Katsumata A."/>
            <person name="Worley K.C."/>
            <person name="Xie Q."/>
            <person name="Ylla G."/>
            <person name="Poulsen M."/>
            <person name="Gibbs R.A."/>
            <person name="Schal C."/>
            <person name="Richards S."/>
            <person name="Belles X."/>
            <person name="Korb J."/>
            <person name="Bornberg-Bauer E."/>
        </authorList>
    </citation>
    <scope>NUCLEOTIDE SEQUENCE [LARGE SCALE GENOMIC DNA]</scope>
    <source>
        <tissue evidence="8">Whole body</tissue>
    </source>
</reference>
<comment type="subcellular location">
    <subcellularLocation>
        <location evidence="2">Cell projection</location>
    </subcellularLocation>
    <subcellularLocation>
        <location evidence="1">Cytoplasm</location>
        <location evidence="1">Cytoskeleton</location>
    </subcellularLocation>
</comment>
<keyword evidence="6" id="KW-0175">Coiled coil</keyword>
<dbReference type="GO" id="GO:0031514">
    <property type="term" value="C:motile cilium"/>
    <property type="evidence" value="ECO:0007669"/>
    <property type="project" value="TreeGrafter"/>
</dbReference>
<evidence type="ECO:0000256" key="5">
    <source>
        <dbReference type="ARBA" id="ARBA00023273"/>
    </source>
</evidence>
<sequence>MPVSMSVKMVGDRRLCGKGSEFVPNTHISRGVEKSNEFLVDTADEGGSSLGSNKKTTADMVTTVKSAVERQDVCNDFLRSSEETDDMTSFYSPASHVAELSKIERIGVISVLEDCIDQMYILGKTNRKATGSIDMQYRSLKERFSDREQTKIELEEKSGKAEATRDTKKMIKLQRDRATLEAILQKTLEELKLKKSFKTLVKVSELEVQQQNEEAELISAEERNVKETNKLHNILEGDLKKGMDKMNKKSDTIAWLKDEIHDTLFMNDLKFKYISKWERAREEQNGARLSHSEKRLQDRLIDLQDSTDMELRSHVEIEMYLKQAITNLEAEIERWMEKYNTELEDRETELQNLQAKRAMKYKELQALASLYQERQKEIDAYLAYKEKQAAKAAHEAFLYRMATIIQAWWRGTMVRRGLGPYKKSKRGKDKKGKGKGGKGGPKKKI</sequence>
<feature type="region of interest" description="Disordered" evidence="7">
    <location>
        <begin position="419"/>
        <end position="445"/>
    </location>
</feature>
<evidence type="ECO:0000256" key="7">
    <source>
        <dbReference type="SAM" id="MobiDB-lite"/>
    </source>
</evidence>
<dbReference type="Proteomes" id="UP000235965">
    <property type="component" value="Unassembled WGS sequence"/>
</dbReference>
<dbReference type="FunCoup" id="A0A2J7RJ56">
    <property type="interactions" value="30"/>
</dbReference>
<keyword evidence="5" id="KW-0966">Cell projection</keyword>
<keyword evidence="4" id="KW-0206">Cytoskeleton</keyword>
<gene>
    <name evidence="8" type="ORF">B7P43_G15934</name>
</gene>
<organism evidence="8 9">
    <name type="scientific">Cryptotermes secundus</name>
    <dbReference type="NCBI Taxonomy" id="105785"/>
    <lineage>
        <taxon>Eukaryota</taxon>
        <taxon>Metazoa</taxon>
        <taxon>Ecdysozoa</taxon>
        <taxon>Arthropoda</taxon>
        <taxon>Hexapoda</taxon>
        <taxon>Insecta</taxon>
        <taxon>Pterygota</taxon>
        <taxon>Neoptera</taxon>
        <taxon>Polyneoptera</taxon>
        <taxon>Dictyoptera</taxon>
        <taxon>Blattodea</taxon>
        <taxon>Blattoidea</taxon>
        <taxon>Termitoidae</taxon>
        <taxon>Kalotermitidae</taxon>
        <taxon>Cryptotermitinae</taxon>
        <taxon>Cryptotermes</taxon>
    </lineage>
</organism>
<keyword evidence="3" id="KW-0963">Cytoplasm</keyword>
<evidence type="ECO:0000313" key="8">
    <source>
        <dbReference type="EMBL" id="PNF40861.1"/>
    </source>
</evidence>
<dbReference type="InterPro" id="IPR042618">
    <property type="entry name" value="IQCG"/>
</dbReference>
<evidence type="ECO:0000256" key="2">
    <source>
        <dbReference type="ARBA" id="ARBA00004316"/>
    </source>
</evidence>
<dbReference type="PANTHER" id="PTHR14871:SF1">
    <property type="entry name" value="DYNEIN REGULATORY COMPLEX PROTEIN 9"/>
    <property type="match status" value="1"/>
</dbReference>
<protein>
    <submittedName>
        <fullName evidence="8">Uncharacterized protein</fullName>
    </submittedName>
</protein>
<evidence type="ECO:0000256" key="4">
    <source>
        <dbReference type="ARBA" id="ARBA00023212"/>
    </source>
</evidence>
<dbReference type="OrthoDB" id="10254713at2759"/>
<comment type="caution">
    <text evidence="8">The sequence shown here is derived from an EMBL/GenBank/DDBJ whole genome shotgun (WGS) entry which is preliminary data.</text>
</comment>
<evidence type="ECO:0000256" key="6">
    <source>
        <dbReference type="SAM" id="Coils"/>
    </source>
</evidence>
<dbReference type="GO" id="GO:0005737">
    <property type="term" value="C:cytoplasm"/>
    <property type="evidence" value="ECO:0007669"/>
    <property type="project" value="TreeGrafter"/>
</dbReference>
<name>A0A2J7RJ56_9NEOP</name>
<dbReference type="EMBL" id="NEVH01003007">
    <property type="protein sequence ID" value="PNF40859.1"/>
    <property type="molecule type" value="Genomic_DNA"/>
</dbReference>
<dbReference type="STRING" id="105785.A0A2J7RJ56"/>
<dbReference type="GO" id="GO:0044782">
    <property type="term" value="P:cilium organization"/>
    <property type="evidence" value="ECO:0007669"/>
    <property type="project" value="TreeGrafter"/>
</dbReference>
<feature type="coiled-coil region" evidence="6">
    <location>
        <begin position="325"/>
        <end position="363"/>
    </location>
</feature>
<dbReference type="InParanoid" id="A0A2J7RJ56"/>
<dbReference type="PROSITE" id="PS50096">
    <property type="entry name" value="IQ"/>
    <property type="match status" value="1"/>
</dbReference>
<evidence type="ECO:0000256" key="3">
    <source>
        <dbReference type="ARBA" id="ARBA00022490"/>
    </source>
</evidence>
<evidence type="ECO:0000313" key="9">
    <source>
        <dbReference type="Proteomes" id="UP000235965"/>
    </source>
</evidence>
<keyword evidence="9" id="KW-1185">Reference proteome</keyword>
<feature type="coiled-coil region" evidence="6">
    <location>
        <begin position="137"/>
        <end position="230"/>
    </location>
</feature>
<dbReference type="AlphaFoldDB" id="A0A2J7RJ56"/>